<dbReference type="EMBL" id="MU273583">
    <property type="protein sequence ID" value="KAI0031363.1"/>
    <property type="molecule type" value="Genomic_DNA"/>
</dbReference>
<evidence type="ECO:0000313" key="2">
    <source>
        <dbReference type="Proteomes" id="UP000814128"/>
    </source>
</evidence>
<feature type="non-terminal residue" evidence="1">
    <location>
        <position position="192"/>
    </location>
</feature>
<keyword evidence="2" id="KW-1185">Reference proteome</keyword>
<dbReference type="Proteomes" id="UP000814128">
    <property type="component" value="Unassembled WGS sequence"/>
</dbReference>
<organism evidence="1 2">
    <name type="scientific">Vararia minispora EC-137</name>
    <dbReference type="NCBI Taxonomy" id="1314806"/>
    <lineage>
        <taxon>Eukaryota</taxon>
        <taxon>Fungi</taxon>
        <taxon>Dikarya</taxon>
        <taxon>Basidiomycota</taxon>
        <taxon>Agaricomycotina</taxon>
        <taxon>Agaricomycetes</taxon>
        <taxon>Russulales</taxon>
        <taxon>Lachnocladiaceae</taxon>
        <taxon>Vararia</taxon>
    </lineage>
</organism>
<feature type="non-terminal residue" evidence="1">
    <location>
        <position position="1"/>
    </location>
</feature>
<accession>A0ACB8QHP5</accession>
<gene>
    <name evidence="1" type="ORF">K488DRAFT_15064</name>
</gene>
<name>A0ACB8QHP5_9AGAM</name>
<comment type="caution">
    <text evidence="1">The sequence shown here is derived from an EMBL/GenBank/DDBJ whole genome shotgun (WGS) entry which is preliminary data.</text>
</comment>
<protein>
    <submittedName>
        <fullName evidence="1">Uncharacterized protein</fullName>
    </submittedName>
</protein>
<evidence type="ECO:0000313" key="1">
    <source>
        <dbReference type="EMBL" id="KAI0031363.1"/>
    </source>
</evidence>
<proteinExistence type="predicted"/>
<sequence>ALLAVRRFRLREFSALERYHLSQPPSQQPSPDKIQVLKNPFVPHKNAQSGRWAPPKYSLRRQAEIVKAAKASGRLDLLPPGPKYDPRPLTGPPKSVVVDPTLEAWERPVVWRGKFRRRWVPGANIGAQLYAGKRRMFKGHAWERKFKMRQIRIRILMRDMHRRIQRYKTWHKLRRPKPLEPARDLKPKKLPF</sequence>
<reference evidence="1" key="1">
    <citation type="submission" date="2021-02" db="EMBL/GenBank/DDBJ databases">
        <authorList>
            <consortium name="DOE Joint Genome Institute"/>
            <person name="Ahrendt S."/>
            <person name="Looney B.P."/>
            <person name="Miyauchi S."/>
            <person name="Morin E."/>
            <person name="Drula E."/>
            <person name="Courty P.E."/>
            <person name="Chicoki N."/>
            <person name="Fauchery L."/>
            <person name="Kohler A."/>
            <person name="Kuo A."/>
            <person name="Labutti K."/>
            <person name="Pangilinan J."/>
            <person name="Lipzen A."/>
            <person name="Riley R."/>
            <person name="Andreopoulos W."/>
            <person name="He G."/>
            <person name="Johnson J."/>
            <person name="Barry K.W."/>
            <person name="Grigoriev I.V."/>
            <person name="Nagy L."/>
            <person name="Hibbett D."/>
            <person name="Henrissat B."/>
            <person name="Matheny P.B."/>
            <person name="Labbe J."/>
            <person name="Martin F."/>
        </authorList>
    </citation>
    <scope>NUCLEOTIDE SEQUENCE</scope>
    <source>
        <strain evidence="1">EC-137</strain>
    </source>
</reference>
<reference evidence="1" key="2">
    <citation type="journal article" date="2022" name="New Phytol.">
        <title>Evolutionary transition to the ectomycorrhizal habit in the genomes of a hyperdiverse lineage of mushroom-forming fungi.</title>
        <authorList>
            <person name="Looney B."/>
            <person name="Miyauchi S."/>
            <person name="Morin E."/>
            <person name="Drula E."/>
            <person name="Courty P.E."/>
            <person name="Kohler A."/>
            <person name="Kuo A."/>
            <person name="LaButti K."/>
            <person name="Pangilinan J."/>
            <person name="Lipzen A."/>
            <person name="Riley R."/>
            <person name="Andreopoulos W."/>
            <person name="He G."/>
            <person name="Johnson J."/>
            <person name="Nolan M."/>
            <person name="Tritt A."/>
            <person name="Barry K.W."/>
            <person name="Grigoriev I.V."/>
            <person name="Nagy L.G."/>
            <person name="Hibbett D."/>
            <person name="Henrissat B."/>
            <person name="Matheny P.B."/>
            <person name="Labbe J."/>
            <person name="Martin F.M."/>
        </authorList>
    </citation>
    <scope>NUCLEOTIDE SEQUENCE</scope>
    <source>
        <strain evidence="1">EC-137</strain>
    </source>
</reference>